<proteinExistence type="predicted"/>
<organism evidence="1">
    <name type="scientific">Candidatus Kentrum sp. LFY</name>
    <dbReference type="NCBI Taxonomy" id="2126342"/>
    <lineage>
        <taxon>Bacteria</taxon>
        <taxon>Pseudomonadati</taxon>
        <taxon>Pseudomonadota</taxon>
        <taxon>Gammaproteobacteria</taxon>
        <taxon>Candidatus Kentrum</taxon>
    </lineage>
</organism>
<accession>A0A450V9K2</accession>
<dbReference type="AlphaFoldDB" id="A0A450V9K2"/>
<name>A0A450V9K2_9GAMM</name>
<protein>
    <submittedName>
        <fullName evidence="1">Uncharacterized protein</fullName>
    </submittedName>
</protein>
<sequence>MGTALRAFAHLRKLDQTPRDNGVCLYVGDPPCIRFLASLEMTPSLIDGKPCPNIRAVVSIVAGELHIWERDIIFPIR</sequence>
<evidence type="ECO:0000313" key="1">
    <source>
        <dbReference type="EMBL" id="VFK01387.1"/>
    </source>
</evidence>
<gene>
    <name evidence="1" type="ORF">BECKLFY1418A_GA0070994_11449</name>
</gene>
<reference evidence="1" key="1">
    <citation type="submission" date="2019-02" db="EMBL/GenBank/DDBJ databases">
        <authorList>
            <person name="Gruber-Vodicka R. H."/>
            <person name="Seah K. B. B."/>
        </authorList>
    </citation>
    <scope>NUCLEOTIDE SEQUENCE</scope>
    <source>
        <strain evidence="1">BECK_M6</strain>
    </source>
</reference>
<dbReference type="EMBL" id="CAADFH010000144">
    <property type="protein sequence ID" value="VFK01387.1"/>
    <property type="molecule type" value="Genomic_DNA"/>
</dbReference>